<dbReference type="InterPro" id="IPR044802">
    <property type="entry name" value="NADKc-like"/>
</dbReference>
<keyword evidence="1" id="KW-0378">Hydrolase</keyword>
<organism evidence="1">
    <name type="scientific">Zea mays</name>
    <name type="common">Maize</name>
    <dbReference type="NCBI Taxonomy" id="4577"/>
    <lineage>
        <taxon>Eukaryota</taxon>
        <taxon>Viridiplantae</taxon>
        <taxon>Streptophyta</taxon>
        <taxon>Embryophyta</taxon>
        <taxon>Tracheophyta</taxon>
        <taxon>Spermatophyta</taxon>
        <taxon>Magnoliopsida</taxon>
        <taxon>Liliopsida</taxon>
        <taxon>Poales</taxon>
        <taxon>Poaceae</taxon>
        <taxon>PACMAD clade</taxon>
        <taxon>Panicoideae</taxon>
        <taxon>Andropogonodae</taxon>
        <taxon>Andropogoneae</taxon>
        <taxon>Tripsacinae</taxon>
        <taxon>Zea</taxon>
    </lineage>
</organism>
<dbReference type="PANTHER" id="PTHR31153">
    <property type="entry name" value="CALMODULIN CALCIUM-DEPENDENT NAD KINASE"/>
    <property type="match status" value="1"/>
</dbReference>
<dbReference type="PANTHER" id="PTHR31153:SF21">
    <property type="entry name" value="OS05G0508800 PROTEIN"/>
    <property type="match status" value="1"/>
</dbReference>
<proteinExistence type="predicted"/>
<name>A0A1D6M7X6_MAIZE</name>
<sequence length="131" mass="15188">MRAEATGSAAKLLAPRMVVSASSRVQELERFSHYVARQIGFDDVKECPHLCTLAYDYLRKNKGYEENIFAFFQNSMDPEPLIVKFIEELDKCIVGYFSFHWKYATYIITQVLTVEGATKRKFKNFVLEATR</sequence>
<dbReference type="GO" id="GO:0016787">
    <property type="term" value="F:hydrolase activity"/>
    <property type="evidence" value="ECO:0007669"/>
    <property type="project" value="UniProtKB-KW"/>
</dbReference>
<dbReference type="AlphaFoldDB" id="A0A1D6M7X6"/>
<accession>A0A1D6M7X6</accession>
<protein>
    <submittedName>
        <fullName evidence="1">p-loop containing nucleoside triphosphate hydrolase superfamily protein</fullName>
    </submittedName>
</protein>
<dbReference type="EMBL" id="CM000782">
    <property type="protein sequence ID" value="AQK87127.1"/>
    <property type="molecule type" value="Genomic_DNA"/>
</dbReference>
<gene>
    <name evidence="1" type="ORF">ZEAMMB73_Zm00001d038657</name>
</gene>
<dbReference type="ExpressionAtlas" id="A0A1D6M7X6">
    <property type="expression patterns" value="baseline and differential"/>
</dbReference>
<evidence type="ECO:0000313" key="1">
    <source>
        <dbReference type="EMBL" id="AQK87127.1"/>
    </source>
</evidence>
<reference evidence="1" key="1">
    <citation type="submission" date="2015-12" db="EMBL/GenBank/DDBJ databases">
        <title>Update maize B73 reference genome by single molecule sequencing technologies.</title>
        <authorList>
            <consortium name="Maize Genome Sequencing Project"/>
            <person name="Ware D."/>
        </authorList>
    </citation>
    <scope>NUCLEOTIDE SEQUENCE</scope>
    <source>
        <tissue evidence="1">Seedling</tissue>
    </source>
</reference>